<evidence type="ECO:0000313" key="3">
    <source>
        <dbReference type="Proteomes" id="UP000176287"/>
    </source>
</evidence>
<evidence type="ECO:0000313" key="2">
    <source>
        <dbReference type="EMBL" id="OGY99679.1"/>
    </source>
</evidence>
<comment type="caution">
    <text evidence="2">The sequence shown here is derived from an EMBL/GenBank/DDBJ whole genome shotgun (WGS) entry which is preliminary data.</text>
</comment>
<organism evidence="2 3">
    <name type="scientific">Candidatus Liptonbacteria bacterium RIFCSPLOWO2_01_FULL_45_15</name>
    <dbReference type="NCBI Taxonomy" id="1798649"/>
    <lineage>
        <taxon>Bacteria</taxon>
        <taxon>Candidatus Liptoniibacteriota</taxon>
    </lineage>
</organism>
<proteinExistence type="inferred from homology"/>
<comment type="similarity">
    <text evidence="1">Belongs to the UPF0235 family.</text>
</comment>
<name>A0A1G2CG11_9BACT</name>
<protein>
    <submittedName>
        <fullName evidence="2">Uncharacterized protein</fullName>
    </submittedName>
</protein>
<sequence>MKYRVGVKFHKDFMEVNSGEIIVGVMARPEKGKANEEVIKKIAKYFGVPKSFVRIISGATSRKKIVEVG</sequence>
<dbReference type="InterPro" id="IPR003746">
    <property type="entry name" value="DUF167"/>
</dbReference>
<dbReference type="AlphaFoldDB" id="A0A1G2CG11"/>
<accession>A0A1G2CG11</accession>
<dbReference type="InterPro" id="IPR036591">
    <property type="entry name" value="YggU-like_sf"/>
</dbReference>
<dbReference type="Gene3D" id="3.30.1200.10">
    <property type="entry name" value="YggU-like"/>
    <property type="match status" value="1"/>
</dbReference>
<gene>
    <name evidence="2" type="ORF">A3B13_01340</name>
</gene>
<dbReference type="Pfam" id="PF02594">
    <property type="entry name" value="DUF167"/>
    <property type="match status" value="1"/>
</dbReference>
<reference evidence="2 3" key="1">
    <citation type="journal article" date="2016" name="Nat. Commun.">
        <title>Thousands of microbial genomes shed light on interconnected biogeochemical processes in an aquifer system.</title>
        <authorList>
            <person name="Anantharaman K."/>
            <person name="Brown C.T."/>
            <person name="Hug L.A."/>
            <person name="Sharon I."/>
            <person name="Castelle C.J."/>
            <person name="Probst A.J."/>
            <person name="Thomas B.C."/>
            <person name="Singh A."/>
            <person name="Wilkins M.J."/>
            <person name="Karaoz U."/>
            <person name="Brodie E.L."/>
            <person name="Williams K.H."/>
            <person name="Hubbard S.S."/>
            <person name="Banfield J.F."/>
        </authorList>
    </citation>
    <scope>NUCLEOTIDE SEQUENCE [LARGE SCALE GENOMIC DNA]</scope>
</reference>
<dbReference type="SUPFAM" id="SSF69786">
    <property type="entry name" value="YggU-like"/>
    <property type="match status" value="1"/>
</dbReference>
<dbReference type="Proteomes" id="UP000176287">
    <property type="component" value="Unassembled WGS sequence"/>
</dbReference>
<evidence type="ECO:0000256" key="1">
    <source>
        <dbReference type="ARBA" id="ARBA00010364"/>
    </source>
</evidence>
<dbReference type="NCBIfam" id="TIGR00251">
    <property type="entry name" value="DUF167 family protein"/>
    <property type="match status" value="1"/>
</dbReference>
<dbReference type="EMBL" id="MHKZ01000034">
    <property type="protein sequence ID" value="OGY99679.1"/>
    <property type="molecule type" value="Genomic_DNA"/>
</dbReference>
<dbReference type="SMART" id="SM01152">
    <property type="entry name" value="DUF167"/>
    <property type="match status" value="1"/>
</dbReference>